<keyword evidence="6" id="KW-0862">Zinc</keyword>
<keyword evidence="3" id="KW-0645">Protease</keyword>
<keyword evidence="8" id="KW-0472">Membrane</keyword>
<dbReference type="GO" id="GO:0005737">
    <property type="term" value="C:cytoplasm"/>
    <property type="evidence" value="ECO:0000318"/>
    <property type="project" value="GO_Central"/>
</dbReference>
<dbReference type="VEuPathDB" id="TrichDB:TVAG_039270"/>
<dbReference type="Gene3D" id="3.90.132.10">
    <property type="entry name" value="Leishmanolysin , domain 2"/>
    <property type="match status" value="1"/>
</dbReference>
<reference evidence="9" key="1">
    <citation type="submission" date="2006-10" db="EMBL/GenBank/DDBJ databases">
        <authorList>
            <person name="Amadeo P."/>
            <person name="Zhao Q."/>
            <person name="Wortman J."/>
            <person name="Fraser-Liggett C."/>
            <person name="Carlton J."/>
        </authorList>
    </citation>
    <scope>NUCLEOTIDE SEQUENCE</scope>
    <source>
        <strain evidence="9">G3</strain>
    </source>
</reference>
<evidence type="ECO:0000256" key="6">
    <source>
        <dbReference type="ARBA" id="ARBA00022833"/>
    </source>
</evidence>
<proteinExistence type="inferred from homology"/>
<dbReference type="GO" id="GO:0016020">
    <property type="term" value="C:membrane"/>
    <property type="evidence" value="ECO:0007669"/>
    <property type="project" value="InterPro"/>
</dbReference>
<dbReference type="FunFam" id="3.90.132.10:FF:000015">
    <property type="entry name" value="Uncharacterized protein"/>
    <property type="match status" value="1"/>
</dbReference>
<evidence type="ECO:0000313" key="10">
    <source>
        <dbReference type="Proteomes" id="UP000001542"/>
    </source>
</evidence>
<dbReference type="VEuPathDB" id="TrichDB:TVAGG3_0239120"/>
<protein>
    <submittedName>
        <fullName evidence="9">Uncharacterized protein</fullName>
    </submittedName>
</protein>
<dbReference type="RefSeq" id="XP_001324302.1">
    <property type="nucleotide sequence ID" value="XM_001324267.1"/>
</dbReference>
<dbReference type="GO" id="GO:0004222">
    <property type="term" value="F:metalloendopeptidase activity"/>
    <property type="evidence" value="ECO:0007669"/>
    <property type="project" value="InterPro"/>
</dbReference>
<dbReference type="GO" id="GO:0007155">
    <property type="term" value="P:cell adhesion"/>
    <property type="evidence" value="ECO:0007669"/>
    <property type="project" value="InterPro"/>
</dbReference>
<dbReference type="Proteomes" id="UP000001542">
    <property type="component" value="Unassembled WGS sequence"/>
</dbReference>
<name>A2E5N8_TRIV3</name>
<dbReference type="PANTHER" id="PTHR10942:SF0">
    <property type="entry name" value="LEISHMANOLYSIN-LIKE PEPTIDASE"/>
    <property type="match status" value="1"/>
</dbReference>
<dbReference type="GO" id="GO:0006508">
    <property type="term" value="P:proteolysis"/>
    <property type="evidence" value="ECO:0007669"/>
    <property type="project" value="UniProtKB-KW"/>
</dbReference>
<dbReference type="SUPFAM" id="SSF55486">
    <property type="entry name" value="Metalloproteases ('zincins'), catalytic domain"/>
    <property type="match status" value="1"/>
</dbReference>
<keyword evidence="10" id="KW-1185">Reference proteome</keyword>
<evidence type="ECO:0000256" key="2">
    <source>
        <dbReference type="ARBA" id="ARBA00005860"/>
    </source>
</evidence>
<sequence>MAHPESRVYMSEMMVGVNIQTNNGPFNRLTDVSMSFLIDTGNYDINWSMLQPIVLGNKDSINGKPIENFPTGAAQMSFPALYLSNNTYPDKSGFSFKFFGTSDAINTVKCPSNDSYYSYYCNGEKFYNVLDSSHIGSDWPYDYIPFKYPSNVCKNGEAVLPGMVTCGNYSCNGFESFSINAVQPDSYNKQFIINCTKDTIGKTFTKRVQQAWGSTKATVVCPDPERFCRSVTLEEMHFSSDPFVKGAQLDIKVSNAPLIVVHNSTTLPSYLILTICVVVFAVVAFTCVGIFGYCMLHSSKKEEKSKKEDNDAVDV</sequence>
<dbReference type="EMBL" id="DS113308">
    <property type="protein sequence ID" value="EAY12079.1"/>
    <property type="molecule type" value="Genomic_DNA"/>
</dbReference>
<accession>A2E5N8</accession>
<gene>
    <name evidence="9" type="ORF">TVAG_039270</name>
</gene>
<evidence type="ECO:0000256" key="5">
    <source>
        <dbReference type="ARBA" id="ARBA00022801"/>
    </source>
</evidence>
<keyword evidence="7" id="KW-0482">Metalloprotease</keyword>
<dbReference type="GO" id="GO:0008233">
    <property type="term" value="F:peptidase activity"/>
    <property type="evidence" value="ECO:0000318"/>
    <property type="project" value="GO_Central"/>
</dbReference>
<evidence type="ECO:0000313" key="9">
    <source>
        <dbReference type="EMBL" id="EAY12079.1"/>
    </source>
</evidence>
<dbReference type="AlphaFoldDB" id="A2E5N8"/>
<keyword evidence="8" id="KW-1133">Transmembrane helix</keyword>
<dbReference type="InterPro" id="IPR001577">
    <property type="entry name" value="Peptidase_M8"/>
</dbReference>
<evidence type="ECO:0000256" key="4">
    <source>
        <dbReference type="ARBA" id="ARBA00022723"/>
    </source>
</evidence>
<keyword evidence="8" id="KW-0812">Transmembrane</keyword>
<evidence type="ECO:0000256" key="7">
    <source>
        <dbReference type="ARBA" id="ARBA00023049"/>
    </source>
</evidence>
<evidence type="ECO:0000256" key="3">
    <source>
        <dbReference type="ARBA" id="ARBA00022670"/>
    </source>
</evidence>
<organism evidence="9 10">
    <name type="scientific">Trichomonas vaginalis (strain ATCC PRA-98 / G3)</name>
    <dbReference type="NCBI Taxonomy" id="412133"/>
    <lineage>
        <taxon>Eukaryota</taxon>
        <taxon>Metamonada</taxon>
        <taxon>Parabasalia</taxon>
        <taxon>Trichomonadida</taxon>
        <taxon>Trichomonadidae</taxon>
        <taxon>Trichomonas</taxon>
    </lineage>
</organism>
<evidence type="ECO:0000256" key="1">
    <source>
        <dbReference type="ARBA" id="ARBA00001947"/>
    </source>
</evidence>
<reference evidence="9" key="2">
    <citation type="journal article" date="2007" name="Science">
        <title>Draft genome sequence of the sexually transmitted pathogen Trichomonas vaginalis.</title>
        <authorList>
            <person name="Carlton J.M."/>
            <person name="Hirt R.P."/>
            <person name="Silva J.C."/>
            <person name="Delcher A.L."/>
            <person name="Schatz M."/>
            <person name="Zhao Q."/>
            <person name="Wortman J.R."/>
            <person name="Bidwell S.L."/>
            <person name="Alsmark U.C.M."/>
            <person name="Besteiro S."/>
            <person name="Sicheritz-Ponten T."/>
            <person name="Noel C.J."/>
            <person name="Dacks J.B."/>
            <person name="Foster P.G."/>
            <person name="Simillion C."/>
            <person name="Van de Peer Y."/>
            <person name="Miranda-Saavedra D."/>
            <person name="Barton G.J."/>
            <person name="Westrop G.D."/>
            <person name="Mueller S."/>
            <person name="Dessi D."/>
            <person name="Fiori P.L."/>
            <person name="Ren Q."/>
            <person name="Paulsen I."/>
            <person name="Zhang H."/>
            <person name="Bastida-Corcuera F.D."/>
            <person name="Simoes-Barbosa A."/>
            <person name="Brown M.T."/>
            <person name="Hayes R.D."/>
            <person name="Mukherjee M."/>
            <person name="Okumura C.Y."/>
            <person name="Schneider R."/>
            <person name="Smith A.J."/>
            <person name="Vanacova S."/>
            <person name="Villalvazo M."/>
            <person name="Haas B.J."/>
            <person name="Pertea M."/>
            <person name="Feldblyum T.V."/>
            <person name="Utterback T.R."/>
            <person name="Shu C.L."/>
            <person name="Osoegawa K."/>
            <person name="de Jong P.J."/>
            <person name="Hrdy I."/>
            <person name="Horvathova L."/>
            <person name="Zubacova Z."/>
            <person name="Dolezal P."/>
            <person name="Malik S.B."/>
            <person name="Logsdon J.M. Jr."/>
            <person name="Henze K."/>
            <person name="Gupta A."/>
            <person name="Wang C.C."/>
            <person name="Dunne R.L."/>
            <person name="Upcroft J.A."/>
            <person name="Upcroft P."/>
            <person name="White O."/>
            <person name="Salzberg S.L."/>
            <person name="Tang P."/>
            <person name="Chiu C.-H."/>
            <person name="Lee Y.-S."/>
            <person name="Embley T.M."/>
            <person name="Coombs G.H."/>
            <person name="Mottram J.C."/>
            <person name="Tachezy J."/>
            <person name="Fraser-Liggett C.M."/>
            <person name="Johnson P.J."/>
        </authorList>
    </citation>
    <scope>NUCLEOTIDE SEQUENCE [LARGE SCALE GENOMIC DNA]</scope>
    <source>
        <strain evidence="9">G3</strain>
    </source>
</reference>
<comment type="similarity">
    <text evidence="2">Belongs to the peptidase M8 family.</text>
</comment>
<dbReference type="PANTHER" id="PTHR10942">
    <property type="entry name" value="LEISHMANOLYSIN-LIKE PEPTIDASE"/>
    <property type="match status" value="1"/>
</dbReference>
<evidence type="ECO:0000256" key="8">
    <source>
        <dbReference type="SAM" id="Phobius"/>
    </source>
</evidence>
<comment type="cofactor">
    <cofactor evidence="1">
        <name>Zn(2+)</name>
        <dbReference type="ChEBI" id="CHEBI:29105"/>
    </cofactor>
</comment>
<dbReference type="KEGG" id="tva:4770039"/>
<feature type="transmembrane region" description="Helical" evidence="8">
    <location>
        <begin position="270"/>
        <end position="296"/>
    </location>
</feature>
<keyword evidence="4" id="KW-0479">Metal-binding</keyword>
<dbReference type="GO" id="GO:0046872">
    <property type="term" value="F:metal ion binding"/>
    <property type="evidence" value="ECO:0007669"/>
    <property type="project" value="UniProtKB-KW"/>
</dbReference>
<dbReference type="InParanoid" id="A2E5N8"/>
<keyword evidence="5" id="KW-0378">Hydrolase</keyword>